<dbReference type="EMBL" id="JACCBD010000001">
    <property type="protein sequence ID" value="NYD25778.1"/>
    <property type="molecule type" value="Genomic_DNA"/>
</dbReference>
<evidence type="ECO:0000313" key="3">
    <source>
        <dbReference type="Proteomes" id="UP000586095"/>
    </source>
</evidence>
<sequence length="192" mass="21590">MALDYAHFSGQRGWTEAGLRAAVRASHSWDEVYKKLGLDGAVSASTLPGHAARLRIDSRHFAARKEAGDVSNLWPNLSRLDRAGPMIAAAWFTLCGWDVSWPLEPSRFDLLVTRGAETRRIQVKTTTVRVGETWKAYLSNSRGQRKTYDPSEIDDFFVITGDFGLYMIPLRVVGGMHAIHLSGYERFEVQYL</sequence>
<name>A0A852R478_9MICO</name>
<dbReference type="Gene3D" id="3.40.1350.10">
    <property type="match status" value="1"/>
</dbReference>
<dbReference type="GO" id="GO:0003676">
    <property type="term" value="F:nucleic acid binding"/>
    <property type="evidence" value="ECO:0007669"/>
    <property type="project" value="InterPro"/>
</dbReference>
<protein>
    <recommendedName>
        <fullName evidence="1">PD(D/E)XK endonuclease domain-containing protein</fullName>
    </recommendedName>
</protein>
<gene>
    <name evidence="2" type="ORF">BJ960_000581</name>
</gene>
<dbReference type="RefSeq" id="WP_185986186.1">
    <property type="nucleotide sequence ID" value="NZ_BAAALZ010000002.1"/>
</dbReference>
<dbReference type="AlphaFoldDB" id="A0A852R478"/>
<feature type="domain" description="PD(D/E)XK endonuclease" evidence="1">
    <location>
        <begin position="93"/>
        <end position="174"/>
    </location>
</feature>
<proteinExistence type="predicted"/>
<keyword evidence="3" id="KW-1185">Reference proteome</keyword>
<dbReference type="Pfam" id="PF11645">
    <property type="entry name" value="PDDEXK_5"/>
    <property type="match status" value="1"/>
</dbReference>
<dbReference type="InterPro" id="IPR011856">
    <property type="entry name" value="tRNA_endonuc-like_dom_sf"/>
</dbReference>
<accession>A0A852R478</accession>
<comment type="caution">
    <text evidence="2">The sequence shown here is derived from an EMBL/GenBank/DDBJ whole genome shotgun (WGS) entry which is preliminary data.</text>
</comment>
<evidence type="ECO:0000259" key="1">
    <source>
        <dbReference type="Pfam" id="PF11645"/>
    </source>
</evidence>
<evidence type="ECO:0000313" key="2">
    <source>
        <dbReference type="EMBL" id="NYD25778.1"/>
    </source>
</evidence>
<dbReference type="InterPro" id="IPR021671">
    <property type="entry name" value="PD(D/E)XK_Endonuc"/>
</dbReference>
<organism evidence="2 3">
    <name type="scientific">Leucobacter aridicollis</name>
    <dbReference type="NCBI Taxonomy" id="283878"/>
    <lineage>
        <taxon>Bacteria</taxon>
        <taxon>Bacillati</taxon>
        <taxon>Actinomycetota</taxon>
        <taxon>Actinomycetes</taxon>
        <taxon>Micrococcales</taxon>
        <taxon>Microbacteriaceae</taxon>
        <taxon>Leucobacter</taxon>
    </lineage>
</organism>
<dbReference type="Proteomes" id="UP000586095">
    <property type="component" value="Unassembled WGS sequence"/>
</dbReference>
<reference evidence="2 3" key="1">
    <citation type="submission" date="2020-07" db="EMBL/GenBank/DDBJ databases">
        <title>Sequencing the genomes of 1000 actinobacteria strains.</title>
        <authorList>
            <person name="Klenk H.-P."/>
        </authorList>
    </citation>
    <scope>NUCLEOTIDE SEQUENCE [LARGE SCALE GENOMIC DNA]</scope>
    <source>
        <strain evidence="2 3">DSM 17380</strain>
    </source>
</reference>